<gene>
    <name evidence="2" type="ORF">SAMN05216214_11143</name>
</gene>
<keyword evidence="3" id="KW-1185">Reference proteome</keyword>
<evidence type="ECO:0000256" key="1">
    <source>
        <dbReference type="SAM" id="MobiDB-lite"/>
    </source>
</evidence>
<feature type="region of interest" description="Disordered" evidence="1">
    <location>
        <begin position="222"/>
        <end position="252"/>
    </location>
</feature>
<sequence length="252" mass="28783">MSPLIIVLLILAGVIVLGVIAFINHSMEQAKLQKMRLKAECSERIRRLTELSEHFPGQFMSKELKVLLTRLELHFAEKLNDIDKGSQNSRVAELKKILEKPDEIAITNAKVRVDNEAKAKKIKQLLEVLMHQLQRATHEGLLAQKDAKAWAKEVRNMLVKLHIQLFSTQGEMFLKKDQPRQARLAFERGVTFLKKQPDIDQHQPALAEFEARLAKANDMVLDQDKASAEDTSALGDAVQEQSQEEEWKKKTF</sequence>
<proteinExistence type="predicted"/>
<organism evidence="2 3">
    <name type="scientific">Atopomonas hussainii</name>
    <dbReference type="NCBI Taxonomy" id="1429083"/>
    <lineage>
        <taxon>Bacteria</taxon>
        <taxon>Pseudomonadati</taxon>
        <taxon>Pseudomonadota</taxon>
        <taxon>Gammaproteobacteria</taxon>
        <taxon>Pseudomonadales</taxon>
        <taxon>Pseudomonadaceae</taxon>
        <taxon>Atopomonas</taxon>
    </lineage>
</organism>
<name>A0A1H7PLZ2_9GAMM</name>
<dbReference type="Proteomes" id="UP000185766">
    <property type="component" value="Unassembled WGS sequence"/>
</dbReference>
<evidence type="ECO:0000313" key="2">
    <source>
        <dbReference type="EMBL" id="SEL36087.1"/>
    </source>
</evidence>
<evidence type="ECO:0000313" key="3">
    <source>
        <dbReference type="Proteomes" id="UP000185766"/>
    </source>
</evidence>
<reference evidence="2 3" key="1">
    <citation type="submission" date="2016-10" db="EMBL/GenBank/DDBJ databases">
        <authorList>
            <person name="de Groot N.N."/>
        </authorList>
    </citation>
    <scope>NUCLEOTIDE SEQUENCE [LARGE SCALE GENOMIC DNA]</scope>
    <source>
        <strain evidence="2 3">JCM 19513</strain>
    </source>
</reference>
<accession>A0A1H7PLZ2</accession>
<protein>
    <submittedName>
        <fullName evidence="2">Uncharacterized protein</fullName>
    </submittedName>
</protein>
<dbReference type="AlphaFoldDB" id="A0A1H7PLZ2"/>
<dbReference type="EMBL" id="FOAS01000011">
    <property type="protein sequence ID" value="SEL36087.1"/>
    <property type="molecule type" value="Genomic_DNA"/>
</dbReference>
<dbReference type="RefSeq" id="WP_074868723.1">
    <property type="nucleotide sequence ID" value="NZ_FOAS01000011.1"/>
</dbReference>